<dbReference type="Pfam" id="PF00035">
    <property type="entry name" value="dsrm"/>
    <property type="match status" value="1"/>
</dbReference>
<dbReference type="NCBIfam" id="TIGR02191">
    <property type="entry name" value="RNaseIII"/>
    <property type="match status" value="1"/>
</dbReference>
<keyword evidence="9" id="KW-0460">Magnesium</keyword>
<dbReference type="SUPFAM" id="SSF54768">
    <property type="entry name" value="dsRNA-binding domain-like"/>
    <property type="match status" value="1"/>
</dbReference>
<organism evidence="12 13">
    <name type="scientific">Granulicatella seriolae</name>
    <dbReference type="NCBI Taxonomy" id="2967226"/>
    <lineage>
        <taxon>Bacteria</taxon>
        <taxon>Bacillati</taxon>
        <taxon>Bacillota</taxon>
        <taxon>Bacilli</taxon>
        <taxon>Lactobacillales</taxon>
        <taxon>Carnobacteriaceae</taxon>
        <taxon>Granulicatella</taxon>
    </lineage>
</organism>
<feature type="binding site" evidence="9">
    <location>
        <position position="123"/>
    </location>
    <ligand>
        <name>Mg(2+)</name>
        <dbReference type="ChEBI" id="CHEBI:18420"/>
    </ligand>
</feature>
<dbReference type="Gene3D" id="3.30.160.20">
    <property type="match status" value="1"/>
</dbReference>
<accession>A0ABT1WMR4</accession>
<comment type="similarity">
    <text evidence="2">Belongs to the ribonuclease III family.</text>
</comment>
<evidence type="ECO:0000256" key="3">
    <source>
        <dbReference type="ARBA" id="ARBA00022552"/>
    </source>
</evidence>
<keyword evidence="3 9" id="KW-0698">rRNA processing</keyword>
<name>A0ABT1WMR4_9LACT</name>
<keyword evidence="13" id="KW-1185">Reference proteome</keyword>
<dbReference type="SMART" id="SM00535">
    <property type="entry name" value="RIBOc"/>
    <property type="match status" value="1"/>
</dbReference>
<dbReference type="EC" id="3.1.26.3" evidence="9"/>
<dbReference type="InterPro" id="IPR000999">
    <property type="entry name" value="RNase_III_dom"/>
</dbReference>
<evidence type="ECO:0000259" key="10">
    <source>
        <dbReference type="PROSITE" id="PS50137"/>
    </source>
</evidence>
<evidence type="ECO:0000256" key="5">
    <source>
        <dbReference type="ARBA" id="ARBA00022722"/>
    </source>
</evidence>
<dbReference type="Gene3D" id="1.10.1520.10">
    <property type="entry name" value="Ribonuclease III domain"/>
    <property type="match status" value="1"/>
</dbReference>
<evidence type="ECO:0000256" key="4">
    <source>
        <dbReference type="ARBA" id="ARBA00022664"/>
    </source>
</evidence>
<keyword evidence="5 9" id="KW-0540">Nuclease</keyword>
<feature type="active site" evidence="9">
    <location>
        <position position="123"/>
    </location>
</feature>
<keyword evidence="9" id="KW-0479">Metal-binding</keyword>
<comment type="catalytic activity">
    <reaction evidence="1 9">
        <text>Endonucleolytic cleavage to 5'-phosphomonoester.</text>
        <dbReference type="EC" id="3.1.26.3"/>
    </reaction>
</comment>
<evidence type="ECO:0000256" key="6">
    <source>
        <dbReference type="ARBA" id="ARBA00022759"/>
    </source>
</evidence>
<keyword evidence="6 9" id="KW-0255">Endonuclease</keyword>
<protein>
    <recommendedName>
        <fullName evidence="9">Ribonuclease 3</fullName>
        <ecNumber evidence="9">3.1.26.3</ecNumber>
    </recommendedName>
    <alternativeName>
        <fullName evidence="9">Ribonuclease III</fullName>
        <shortName evidence="9">RNase III</shortName>
    </alternativeName>
</protein>
<dbReference type="InterPro" id="IPR036389">
    <property type="entry name" value="RNase_III_sf"/>
</dbReference>
<sequence>MKELKKWLLHNYKIKFLNDQYLVEAMTHSSYSNENKKLAKKYNERIEFLGDAVLELYISQWLFLYFPDMKEGDLSKLRAQIVCEESLSTLAKETKLDQFVLLGKGEEKTGGRNRPALLCDLFEAFIGALYLDKGYEEAATFLEKVIVPKIKKEHYSIFDDYKTALQEKLQVNGDVKIEYVVEGITGPSHNKLFHVLVLVNGQVAGKGSGRSKKNAEQEAASIAINSLKV</sequence>
<dbReference type="SMART" id="SM00358">
    <property type="entry name" value="DSRM"/>
    <property type="match status" value="1"/>
</dbReference>
<dbReference type="Proteomes" id="UP001059480">
    <property type="component" value="Unassembled WGS sequence"/>
</dbReference>
<dbReference type="CDD" id="cd10845">
    <property type="entry name" value="DSRM_RNAse_III_family"/>
    <property type="match status" value="1"/>
</dbReference>
<keyword evidence="8 9" id="KW-0694">RNA-binding</keyword>
<dbReference type="SUPFAM" id="SSF69065">
    <property type="entry name" value="RNase III domain-like"/>
    <property type="match status" value="1"/>
</dbReference>
<dbReference type="RefSeq" id="WP_256944925.1">
    <property type="nucleotide sequence ID" value="NZ_JANHNZ010000003.1"/>
</dbReference>
<dbReference type="GO" id="GO:0004525">
    <property type="term" value="F:ribonuclease III activity"/>
    <property type="evidence" value="ECO:0007669"/>
    <property type="project" value="UniProtKB-EC"/>
</dbReference>
<evidence type="ECO:0000256" key="8">
    <source>
        <dbReference type="ARBA" id="ARBA00022884"/>
    </source>
</evidence>
<dbReference type="PROSITE" id="PS50137">
    <property type="entry name" value="DS_RBD"/>
    <property type="match status" value="1"/>
</dbReference>
<evidence type="ECO:0000256" key="7">
    <source>
        <dbReference type="ARBA" id="ARBA00022801"/>
    </source>
</evidence>
<dbReference type="InterPro" id="IPR014720">
    <property type="entry name" value="dsRBD_dom"/>
</dbReference>
<keyword evidence="7 9" id="KW-0378">Hydrolase</keyword>
<keyword evidence="9" id="KW-0699">rRNA-binding</keyword>
<dbReference type="Pfam" id="PF14622">
    <property type="entry name" value="Ribonucleas_3_3"/>
    <property type="match status" value="1"/>
</dbReference>
<reference evidence="12" key="3">
    <citation type="journal article" date="2023" name="Microbiol. Resour. Announc.">
        <title>Draft Genome Sequence of Granulicatella sp. Strain S8, Isolated from a Marine Fish, Seriola quinqueradiata.</title>
        <authorList>
            <person name="Lee M."/>
            <person name="Farooq A."/>
            <person name="Jeong J.B."/>
            <person name="Jung M.Y."/>
        </authorList>
    </citation>
    <scope>NUCLEOTIDE SEQUENCE</scope>
    <source>
        <strain evidence="12">S8</strain>
    </source>
</reference>
<evidence type="ECO:0000313" key="13">
    <source>
        <dbReference type="Proteomes" id="UP001059480"/>
    </source>
</evidence>
<evidence type="ECO:0000259" key="11">
    <source>
        <dbReference type="PROSITE" id="PS50142"/>
    </source>
</evidence>
<keyword evidence="9" id="KW-0963">Cytoplasm</keyword>
<dbReference type="EMBL" id="JANHNZ010000003">
    <property type="protein sequence ID" value="MCQ9209816.1"/>
    <property type="molecule type" value="Genomic_DNA"/>
</dbReference>
<dbReference type="PROSITE" id="PS50142">
    <property type="entry name" value="RNASE_3_2"/>
    <property type="match status" value="1"/>
</dbReference>
<dbReference type="CDD" id="cd00593">
    <property type="entry name" value="RIBOc"/>
    <property type="match status" value="1"/>
</dbReference>
<feature type="binding site" evidence="9">
    <location>
        <position position="47"/>
    </location>
    <ligand>
        <name>Mg(2+)</name>
        <dbReference type="ChEBI" id="CHEBI:18420"/>
    </ligand>
</feature>
<comment type="function">
    <text evidence="9">Digests double-stranded RNA. Involved in the processing of primary rRNA transcript to yield the immediate precursors to the large and small rRNAs (23S and 16S). Processes some mRNAs, and tRNAs when they are encoded in the rRNA operon. Processes pre-crRNA and tracrRNA of type II CRISPR loci if present in the organism.</text>
</comment>
<comment type="caution">
    <text evidence="12">The sequence shown here is derived from an EMBL/GenBank/DDBJ whole genome shotgun (WGS) entry which is preliminary data.</text>
</comment>
<reference evidence="12" key="2">
    <citation type="journal article" date="2023" name="Curr. Microbiol.">
        <title>Granulicatella seriolae sp. nov., a Novel Facultative Anaerobe Isolated from Yellowtail Marine Fish.</title>
        <authorList>
            <person name="Lee M."/>
            <person name="Choi Y.J."/>
            <person name="Farooq A."/>
            <person name="Jeong J.B."/>
            <person name="Jung M.Y."/>
        </authorList>
    </citation>
    <scope>NUCLEOTIDE SEQUENCE</scope>
    <source>
        <strain evidence="12">S8</strain>
    </source>
</reference>
<feature type="domain" description="RNase III" evidence="11">
    <location>
        <begin position="1"/>
        <end position="134"/>
    </location>
</feature>
<gene>
    <name evidence="9 12" type="primary">rnc</name>
    <name evidence="12" type="ORF">NPA36_04555</name>
</gene>
<dbReference type="PANTHER" id="PTHR11207:SF0">
    <property type="entry name" value="RIBONUCLEASE 3"/>
    <property type="match status" value="1"/>
</dbReference>
<dbReference type="InterPro" id="IPR011907">
    <property type="entry name" value="RNase_III"/>
</dbReference>
<comment type="subunit">
    <text evidence="9">Homodimer.</text>
</comment>
<comment type="subcellular location">
    <subcellularLocation>
        <location evidence="9">Cytoplasm</location>
    </subcellularLocation>
</comment>
<dbReference type="HAMAP" id="MF_00104">
    <property type="entry name" value="RNase_III"/>
    <property type="match status" value="1"/>
</dbReference>
<dbReference type="PANTHER" id="PTHR11207">
    <property type="entry name" value="RIBONUCLEASE III"/>
    <property type="match status" value="1"/>
</dbReference>
<comment type="cofactor">
    <cofactor evidence="9">
        <name>Mg(2+)</name>
        <dbReference type="ChEBI" id="CHEBI:18420"/>
    </cofactor>
</comment>
<feature type="active site" evidence="9">
    <location>
        <position position="51"/>
    </location>
</feature>
<keyword evidence="9" id="KW-0819">tRNA processing</keyword>
<reference evidence="12" key="1">
    <citation type="submission" date="2022-07" db="EMBL/GenBank/DDBJ databases">
        <authorList>
            <person name="Jung M.-Y."/>
            <person name="Lee M."/>
        </authorList>
    </citation>
    <scope>NUCLEOTIDE SEQUENCE</scope>
    <source>
        <strain evidence="12">S8</strain>
    </source>
</reference>
<evidence type="ECO:0000256" key="9">
    <source>
        <dbReference type="HAMAP-Rule" id="MF_00104"/>
    </source>
</evidence>
<evidence type="ECO:0000313" key="12">
    <source>
        <dbReference type="EMBL" id="MCQ9209816.1"/>
    </source>
</evidence>
<feature type="binding site" evidence="9">
    <location>
        <position position="120"/>
    </location>
    <ligand>
        <name>Mg(2+)</name>
        <dbReference type="ChEBI" id="CHEBI:18420"/>
    </ligand>
</feature>
<evidence type="ECO:0000256" key="2">
    <source>
        <dbReference type="ARBA" id="ARBA00010183"/>
    </source>
</evidence>
<proteinExistence type="inferred from homology"/>
<evidence type="ECO:0000256" key="1">
    <source>
        <dbReference type="ARBA" id="ARBA00000109"/>
    </source>
</evidence>
<keyword evidence="4 9" id="KW-0507">mRNA processing</keyword>
<feature type="domain" description="DRBM" evidence="10">
    <location>
        <begin position="160"/>
        <end position="229"/>
    </location>
</feature>